<dbReference type="Pfam" id="PF18962">
    <property type="entry name" value="Por_Secre_tail"/>
    <property type="match status" value="1"/>
</dbReference>
<proteinExistence type="predicted"/>
<evidence type="ECO:0000313" key="4">
    <source>
        <dbReference type="EMBL" id="PJJ68068.1"/>
    </source>
</evidence>
<evidence type="ECO:0000256" key="2">
    <source>
        <dbReference type="SAM" id="SignalP"/>
    </source>
</evidence>
<feature type="signal peptide" evidence="2">
    <location>
        <begin position="1"/>
        <end position="18"/>
    </location>
</feature>
<protein>
    <submittedName>
        <fullName evidence="4">Putative secreted protein (Por secretion system target)</fullName>
    </submittedName>
</protein>
<gene>
    <name evidence="4" type="ORF">CLV73_2092</name>
</gene>
<evidence type="ECO:0000256" key="1">
    <source>
        <dbReference type="ARBA" id="ARBA00022729"/>
    </source>
</evidence>
<dbReference type="GO" id="GO:0008237">
    <property type="term" value="F:metallopeptidase activity"/>
    <property type="evidence" value="ECO:0007669"/>
    <property type="project" value="InterPro"/>
</dbReference>
<evidence type="ECO:0000313" key="5">
    <source>
        <dbReference type="Proteomes" id="UP000228740"/>
    </source>
</evidence>
<comment type="caution">
    <text evidence="4">The sequence shown here is derived from an EMBL/GenBank/DDBJ whole genome shotgun (WGS) entry which is preliminary data.</text>
</comment>
<dbReference type="RefSeq" id="WP_100376717.1">
    <property type="nucleotide sequence ID" value="NZ_PGFD01000001.1"/>
</dbReference>
<keyword evidence="5" id="KW-1185">Reference proteome</keyword>
<dbReference type="EMBL" id="PGFD01000001">
    <property type="protein sequence ID" value="PJJ68068.1"/>
    <property type="molecule type" value="Genomic_DNA"/>
</dbReference>
<dbReference type="InterPro" id="IPR024079">
    <property type="entry name" value="MetalloPept_cat_dom_sf"/>
</dbReference>
<dbReference type="OrthoDB" id="3976083at2"/>
<dbReference type="Pfam" id="PF13688">
    <property type="entry name" value="Reprolysin_5"/>
    <property type="match status" value="1"/>
</dbReference>
<keyword evidence="1 2" id="KW-0732">Signal</keyword>
<name>A0A2M9CB41_9FLAO</name>
<dbReference type="NCBIfam" id="TIGR04183">
    <property type="entry name" value="Por_Secre_tail"/>
    <property type="match status" value="1"/>
</dbReference>
<accession>A0A2M9CB41</accession>
<dbReference type="Proteomes" id="UP000228740">
    <property type="component" value="Unassembled WGS sequence"/>
</dbReference>
<feature type="domain" description="Secretion system C-terminal sorting" evidence="3">
    <location>
        <begin position="450"/>
        <end position="514"/>
    </location>
</feature>
<dbReference type="SUPFAM" id="SSF55486">
    <property type="entry name" value="Metalloproteases ('zincins'), catalytic domain"/>
    <property type="match status" value="1"/>
</dbReference>
<organism evidence="4 5">
    <name type="scientific">Chryseobacterium geocarposphaerae</name>
    <dbReference type="NCBI Taxonomy" id="1416776"/>
    <lineage>
        <taxon>Bacteria</taxon>
        <taxon>Pseudomonadati</taxon>
        <taxon>Bacteroidota</taxon>
        <taxon>Flavobacteriia</taxon>
        <taxon>Flavobacteriales</taxon>
        <taxon>Weeksellaceae</taxon>
        <taxon>Chryseobacterium group</taxon>
        <taxon>Chryseobacterium</taxon>
    </lineage>
</organism>
<dbReference type="Gene3D" id="3.40.390.10">
    <property type="entry name" value="Collagenase (Catalytic Domain)"/>
    <property type="match status" value="1"/>
</dbReference>
<reference evidence="4 5" key="1">
    <citation type="submission" date="2017-11" db="EMBL/GenBank/DDBJ databases">
        <title>Genomic Encyclopedia of Archaeal and Bacterial Type Strains, Phase II (KMG-II): From Individual Species to Whole Genera.</title>
        <authorList>
            <person name="Goeker M."/>
        </authorList>
    </citation>
    <scope>NUCLEOTIDE SEQUENCE [LARGE SCALE GENOMIC DNA]</scope>
    <source>
        <strain evidence="4 5">DSM 27617</strain>
    </source>
</reference>
<feature type="chain" id="PRO_5014954972" evidence="2">
    <location>
        <begin position="19"/>
        <end position="518"/>
    </location>
</feature>
<dbReference type="AlphaFoldDB" id="A0A2M9CB41"/>
<evidence type="ECO:0000259" key="3">
    <source>
        <dbReference type="Pfam" id="PF18962"/>
    </source>
</evidence>
<sequence>MKTKITILALAISSSAFAQQTYFRNKIPENSLKESQKISKELATTYYNTQYYNQTSFDLNQDIRIPTIKDQMIVAKLDKIYRYTNKSESYTYKIVNDPSAELVLSKYDNIITGMYVSGSGEKIMYHQVNENTFTISQVAEKLLIDQDAKDDTIIDESAISSVIASKTNSNICSSSTATCSASTVDVMVVYTSAASTAWGGNSQSNSYIATAITNFNTALTNSGITNATINLVYSGVISYAESGNLSTDLSRLRATADGYMDDVHTLRTTYGADLVSLVTSTPTNTCGLGYVNTSSTNYVATAGFSTVLYNCAVSNYSLAHEMGHNMGLRHDWYVDTSTTPCSHHHGYTNAVAITNGTSATSAQKWRTIMAYNDECTNAGISCTRINRWANPAINYNTYPTGVAIGSTNPANEAFGFARFICVVAGFTASVGDVLSVEERGTTTKTKEFAIYPNPAKTTINITTDEKENYSFEIINAAGQGLQRTTSKEINISKYPTGEYFINIYSGNTLTGSKKFLKN</sequence>
<dbReference type="InterPro" id="IPR026444">
    <property type="entry name" value="Secre_tail"/>
</dbReference>